<evidence type="ECO:0008006" key="4">
    <source>
        <dbReference type="Google" id="ProtNLM"/>
    </source>
</evidence>
<dbReference type="AlphaFoldDB" id="A0A7Z0Q3G5"/>
<name>A0A7Z0Q3G5_9BRAD</name>
<accession>A0A7Z0Q3G5</accession>
<reference evidence="2 3" key="1">
    <citation type="journal article" date="2017" name="Syst. Appl. Microbiol.">
        <title>Soybeans inoculated with root zone soils of Canadian native legumes harbour diverse and novel Bradyrhizobium spp. that possess agricultural potential.</title>
        <authorList>
            <person name="Bromfield E.S.P."/>
            <person name="Cloutier S."/>
            <person name="Tambong J.T."/>
            <person name="Tran Thi T.V."/>
        </authorList>
    </citation>
    <scope>NUCLEOTIDE SEQUENCE [LARGE SCALE GENOMIC DNA]</scope>
    <source>
        <strain evidence="2 3">323S2</strain>
    </source>
</reference>
<dbReference type="Proteomes" id="UP000564836">
    <property type="component" value="Chromosome"/>
</dbReference>
<organism evidence="1">
    <name type="scientific">Bradyrhizobium barranii subsp. barranii</name>
    <dbReference type="NCBI Taxonomy" id="2823807"/>
    <lineage>
        <taxon>Bacteria</taxon>
        <taxon>Pseudomonadati</taxon>
        <taxon>Pseudomonadota</taxon>
        <taxon>Alphaproteobacteria</taxon>
        <taxon>Hyphomicrobiales</taxon>
        <taxon>Nitrobacteraceae</taxon>
        <taxon>Bradyrhizobium</taxon>
        <taxon>Bradyrhizobium barranii</taxon>
    </lineage>
</organism>
<protein>
    <recommendedName>
        <fullName evidence="4">Transcriptional coactivator p15 (PC4) C-terminal domain-containing protein</fullName>
    </recommendedName>
</protein>
<dbReference type="EMBL" id="CP088280">
    <property type="protein sequence ID" value="UGX96763.1"/>
    <property type="molecule type" value="Genomic_DNA"/>
</dbReference>
<evidence type="ECO:0000313" key="2">
    <source>
        <dbReference type="EMBL" id="UGX96763.1"/>
    </source>
</evidence>
<reference evidence="1" key="2">
    <citation type="submission" date="2020-06" db="EMBL/GenBank/DDBJ databases">
        <title>Whole Genome Sequence of Bradyrhizobium sp. Strain 323S2.</title>
        <authorList>
            <person name="Bromfield E.S.P."/>
        </authorList>
    </citation>
    <scope>NUCLEOTIDE SEQUENCE [LARGE SCALE GENOMIC DNA]</scope>
    <source>
        <strain evidence="1">323S2</strain>
    </source>
</reference>
<dbReference type="RefSeq" id="WP_166342581.1">
    <property type="nucleotide sequence ID" value="NZ_CP088280.1"/>
</dbReference>
<proteinExistence type="predicted"/>
<evidence type="ECO:0000313" key="1">
    <source>
        <dbReference type="EMBL" id="NYY87081.1"/>
    </source>
</evidence>
<evidence type="ECO:0000313" key="3">
    <source>
        <dbReference type="Proteomes" id="UP000564836"/>
    </source>
</evidence>
<gene>
    <name evidence="2" type="ORF">G6321_00017115</name>
    <name evidence="1" type="ORF">G6321_01160</name>
</gene>
<reference evidence="2 3" key="3">
    <citation type="journal article" date="2022" name="Int. J. Syst. Evol. Microbiol.">
        <title>Strains of Bradyrhizobium barranii sp. nov. associated with legumes native to Canada are symbionts of soybeans and belong to different subspecies (subsp. barranii subsp. nov. and subsp. apii subsp. nov.) and symbiovars (sv. glycinearum and sv. septentrionale).</title>
        <authorList>
            <person name="Bromfield E.S.P."/>
            <person name="Cloutier S."/>
            <person name="Wasai-Hara S."/>
            <person name="Minamisawa K."/>
        </authorList>
    </citation>
    <scope>NUCLEOTIDE SEQUENCE [LARGE SCALE GENOMIC DNA]</scope>
    <source>
        <strain evidence="2 3">323S2</strain>
    </source>
</reference>
<sequence>MSTLLAPARVAALPRFVGSSLIGQLELNRHQYLRATLTERAGRQTISIARWKQTPTGERRCGQSLEFGAHRAAAVVQLLKEVLRAIEARGEGAENG</sequence>
<dbReference type="EMBL" id="JACBFH010000001">
    <property type="protein sequence ID" value="NYY87081.1"/>
    <property type="molecule type" value="Genomic_DNA"/>
</dbReference>